<dbReference type="Pfam" id="PF00395">
    <property type="entry name" value="SLH"/>
    <property type="match status" value="3"/>
</dbReference>
<dbReference type="GO" id="GO:0008810">
    <property type="term" value="F:cellulase activity"/>
    <property type="evidence" value="ECO:0007669"/>
    <property type="project" value="UniProtKB-EC"/>
</dbReference>
<dbReference type="EC" id="3.2.1.4" evidence="3"/>
<reference evidence="3 4" key="1">
    <citation type="journal article" date="2012" name="BMC Genomics">
        <title>Genome-guided analysis of physiological and morphological traits of the fermentative acetate oxidizer Thermacetogenium phaeum.</title>
        <authorList>
            <person name="Oehler D."/>
            <person name="Poehlein A."/>
            <person name="Leimbach A."/>
            <person name="Muller N."/>
            <person name="Daniel R."/>
            <person name="Gottschalk G."/>
            <person name="Schink B."/>
        </authorList>
    </citation>
    <scope>NUCLEOTIDE SEQUENCE [LARGE SCALE GENOMIC DNA]</scope>
    <source>
        <strain evidence="4">ATCC BAA-254 / DSM 26808 / PB</strain>
    </source>
</reference>
<dbReference type="Gene3D" id="2.60.40.1080">
    <property type="match status" value="1"/>
</dbReference>
<accession>K4LHH7</accession>
<dbReference type="RefSeq" id="WP_015051328.1">
    <property type="nucleotide sequence ID" value="NC_018870.1"/>
</dbReference>
<protein>
    <submittedName>
        <fullName evidence="3">Endoglucanase</fullName>
        <ecNumber evidence="3">3.2.1.4</ecNumber>
    </submittedName>
</protein>
<dbReference type="HOGENOM" id="CLU_010728_0_0_9"/>
<gene>
    <name evidence="3" type="ordered locus">Tph_c22660</name>
</gene>
<evidence type="ECO:0000313" key="4">
    <source>
        <dbReference type="Proteomes" id="UP000000467"/>
    </source>
</evidence>
<keyword evidence="1" id="KW-0677">Repeat</keyword>
<feature type="domain" description="SLH" evidence="2">
    <location>
        <begin position="638"/>
        <end position="701"/>
    </location>
</feature>
<dbReference type="InterPro" id="IPR018711">
    <property type="entry name" value="NAGPA"/>
</dbReference>
<keyword evidence="3" id="KW-0378">Hydrolase</keyword>
<evidence type="ECO:0000259" key="2">
    <source>
        <dbReference type="PROSITE" id="PS51272"/>
    </source>
</evidence>
<dbReference type="eggNOG" id="COG4632">
    <property type="taxonomic scope" value="Bacteria"/>
</dbReference>
<dbReference type="EMBL" id="CP003732">
    <property type="protein sequence ID" value="AFV12456.1"/>
    <property type="molecule type" value="Genomic_DNA"/>
</dbReference>
<evidence type="ECO:0000256" key="1">
    <source>
        <dbReference type="ARBA" id="ARBA00022737"/>
    </source>
</evidence>
<keyword evidence="3" id="KW-0326">Glycosidase</keyword>
<dbReference type="PANTHER" id="PTHR43308">
    <property type="entry name" value="OUTER MEMBRANE PROTEIN ALPHA-RELATED"/>
    <property type="match status" value="1"/>
</dbReference>
<sequence>MIKILRLMRKWRLLTGVFCLLMALFLGWPAPVDAYTVLKEEVFSEPVAAGVTLQTYRQMTDEGLLKIYVLNVDLTNPYIKIDTIIGADNRTFEKASPVLSKAGAAGAVAAVNGDFFHLTEGKHPLGFTVQNGEVLTTPMLWGDFNAFALTRDLSPFIGRFSFAGEVRVIPPEGNGDPASFPLSGINKPRYSARVDGQVVVSDTNRLQMYNRVWGPVSRGAQADLPGWTEVVVEDGRVMEMRIDQPPVEIPADGFILCGHGEAARFLQEHCLPGAQVDVDCEITPLGEEIQTAIGGKDLLVVDGWVAPSFSKELEGKFARTAVAYSRDGKRLYLVAVEGGKGSRGMRLQELAGFLVERLGAWNAINLDGGGSTTMVARPLGETGLALVNTPAQGSQRSVPNALGVFSTAPAGELSGLVIRGPEEVLAGLDYSYKVSGYDQYYNPFTVDQENVTWRIVKGSGSIEGGVLRADQGGALVIEASYGDVREEFAVKALGAADLKGLEIQPGVVKVDPGKTVSLKVRALGKDGRSWDIPGGRIRWEITGAVGTINNGVFTAGSEDAAGQIKAHFLGLTAVIPVTVGTPVPEDVRNHWALPQVKELLKRGVVSGYPDGTFRPDRMVTRGEFVVMLANALDWTAPSVELPFKDEIPDWVRPCLQAAYGKGVVSGFPDGTFRPDQKITRAELAVMVAGALNLPAAEKTVAFEDAGKIPSWARDAVQRVAAAGLMVGYGGYFRPLDNATRAEVAAVICAVLTANP</sequence>
<dbReference type="PANTHER" id="PTHR43308:SF5">
    <property type="entry name" value="S-LAYER PROTEIN _ PEPTIDOGLYCAN ENDO-BETA-N-ACETYLGLUCOSAMINIDASE"/>
    <property type="match status" value="1"/>
</dbReference>
<feature type="domain" description="SLH" evidence="2">
    <location>
        <begin position="579"/>
        <end position="637"/>
    </location>
</feature>
<keyword evidence="4" id="KW-1185">Reference proteome</keyword>
<dbReference type="InterPro" id="IPR051465">
    <property type="entry name" value="Cell_Envelope_Struct_Comp"/>
</dbReference>
<evidence type="ECO:0000313" key="3">
    <source>
        <dbReference type="EMBL" id="AFV12456.1"/>
    </source>
</evidence>
<proteinExistence type="predicted"/>
<dbReference type="AlphaFoldDB" id="K4LHH7"/>
<organism evidence="3 4">
    <name type="scientific">Thermacetogenium phaeum (strain ATCC BAA-254 / DSM 26808 / PB)</name>
    <dbReference type="NCBI Taxonomy" id="1089553"/>
    <lineage>
        <taxon>Bacteria</taxon>
        <taxon>Bacillati</taxon>
        <taxon>Bacillota</taxon>
        <taxon>Clostridia</taxon>
        <taxon>Thermoanaerobacterales</taxon>
        <taxon>Thermoanaerobacteraceae</taxon>
        <taxon>Thermacetogenium</taxon>
    </lineage>
</organism>
<dbReference type="OrthoDB" id="9809781at2"/>
<dbReference type="PROSITE" id="PS51272">
    <property type="entry name" value="SLH"/>
    <property type="match status" value="3"/>
</dbReference>
<name>K4LHH7_THEPS</name>
<dbReference type="Pfam" id="PF09992">
    <property type="entry name" value="NAGPA"/>
    <property type="match status" value="1"/>
</dbReference>
<dbReference type="Proteomes" id="UP000000467">
    <property type="component" value="Chromosome"/>
</dbReference>
<dbReference type="KEGG" id="tpz:Tph_c22660"/>
<dbReference type="STRING" id="1089553.Tph_c22660"/>
<feature type="domain" description="SLH" evidence="2">
    <location>
        <begin position="703"/>
        <end position="755"/>
    </location>
</feature>
<dbReference type="InterPro" id="IPR001119">
    <property type="entry name" value="SLH_dom"/>
</dbReference>